<feature type="region of interest" description="Disordered" evidence="9">
    <location>
        <begin position="675"/>
        <end position="710"/>
    </location>
</feature>
<dbReference type="Gene3D" id="3.40.50.970">
    <property type="match status" value="2"/>
</dbReference>
<comment type="cofactor">
    <cofactor evidence="1">
        <name>Mg(2+)</name>
        <dbReference type="ChEBI" id="CHEBI:18420"/>
    </cofactor>
</comment>
<dbReference type="Pfam" id="PF22613">
    <property type="entry name" value="Transketolase_C_1"/>
    <property type="match status" value="1"/>
</dbReference>
<dbReference type="InterPro" id="IPR055152">
    <property type="entry name" value="Transketolase-like_C_2"/>
</dbReference>
<evidence type="ECO:0000256" key="1">
    <source>
        <dbReference type="ARBA" id="ARBA00001946"/>
    </source>
</evidence>
<evidence type="ECO:0000313" key="11">
    <source>
        <dbReference type="EMBL" id="MBB2174324.1"/>
    </source>
</evidence>
<keyword evidence="7" id="KW-0786">Thiamine pyrophosphate</keyword>
<dbReference type="Gene3D" id="3.40.50.920">
    <property type="match status" value="1"/>
</dbReference>
<dbReference type="InterPro" id="IPR029061">
    <property type="entry name" value="THDP-binding"/>
</dbReference>
<keyword evidence="6" id="KW-0460">Magnesium</keyword>
<keyword evidence="12" id="KW-1185">Reference proteome</keyword>
<gene>
    <name evidence="11" type="ORF">HLH21_00100</name>
</gene>
<dbReference type="EMBL" id="JABEQH010000001">
    <property type="protein sequence ID" value="MBB2174324.1"/>
    <property type="molecule type" value="Genomic_DNA"/>
</dbReference>
<comment type="similarity">
    <text evidence="3">Belongs to the transketolase family.</text>
</comment>
<comment type="catalytic activity">
    <reaction evidence="8">
        <text>D-sedoheptulose 7-phosphate + D-glyceraldehyde 3-phosphate = aldehydo-D-ribose 5-phosphate + D-xylulose 5-phosphate</text>
        <dbReference type="Rhea" id="RHEA:10508"/>
        <dbReference type="ChEBI" id="CHEBI:57483"/>
        <dbReference type="ChEBI" id="CHEBI:57737"/>
        <dbReference type="ChEBI" id="CHEBI:58273"/>
        <dbReference type="ChEBI" id="CHEBI:59776"/>
        <dbReference type="EC" id="2.2.1.1"/>
    </reaction>
</comment>
<sequence length="710" mass="76007">MDTARTQTLVPAPDAPPATDAAPPEPAARQAVPAQTIHALTIHALRDAVRAFIRTASPNPAAAAQAGAMATPTCVLWNQFLRFDPACADWPDRDRFIVSSTRHRPLLQAMMRLAGQTAAPGEALVEYGAHPAVEMAFGSSGQGLGAAIGMALAERHMAARFGRSIVNHRIWVLSCGTELSTGVALESAMLAGQLALDRVTVLFEIPPEDRKEAEDTLARYAASGWSVRTIAAEDPDAVHAALSAALRARKPCVIACTVAPGAAQPARAATAPEGDLSTLLWAPAARRGASARRSWLRRLAKHRHRPEFERTTQGRLPAFWREDWVRSWQMPGAPLHATTLQPAPLRASRPRAPTLPAGPVGGAAADTTVAHARQGLDILRDLIPELFCLTSRRGIELTGQARRGETTPDCGTRVHGLAALLNGIALHGGLIPCGATTFVAIDRMRPALRFAAMMRRQVIYLLTDDGLALGPDGAGWLPVEQLASLRAMPNVAVFRPADRRETMECWELALRRTEGPSLMTLCPVLAEDALTPGAAETRPRRPRGAGGTGARGGYVLEEARGPRQVTLIATGSEVAIARQALHHLVREGVHAALVSLPCWELFALQDVAYREQVLGAAPRIGIEAASGFGWERWLGQDGVFIGMEGFGETAPSSELYRRLGITAERIRDTARRLIHETGRDFPSPSGQKAGSGRVRSPAGDGVLHRTTVRS</sequence>
<name>A0A7W4J455_9PROT</name>
<accession>A0A7W4J455</accession>
<evidence type="ECO:0000256" key="4">
    <source>
        <dbReference type="ARBA" id="ARBA00022679"/>
    </source>
</evidence>
<dbReference type="InterPro" id="IPR033247">
    <property type="entry name" value="Transketolase_fam"/>
</dbReference>
<keyword evidence="5" id="KW-0479">Metal-binding</keyword>
<evidence type="ECO:0000256" key="7">
    <source>
        <dbReference type="ARBA" id="ARBA00023052"/>
    </source>
</evidence>
<evidence type="ECO:0000256" key="6">
    <source>
        <dbReference type="ARBA" id="ARBA00022842"/>
    </source>
</evidence>
<dbReference type="InterPro" id="IPR005474">
    <property type="entry name" value="Transketolase_N"/>
</dbReference>
<dbReference type="SUPFAM" id="SSF52922">
    <property type="entry name" value="TK C-terminal domain-like"/>
    <property type="match status" value="1"/>
</dbReference>
<dbReference type="Pfam" id="PF00456">
    <property type="entry name" value="Transketolase_N"/>
    <property type="match status" value="1"/>
</dbReference>
<dbReference type="CDD" id="cd07033">
    <property type="entry name" value="TPP_PYR_DXS_TK_like"/>
    <property type="match status" value="1"/>
</dbReference>
<dbReference type="AlphaFoldDB" id="A0A7W4J455"/>
<dbReference type="GO" id="GO:0006098">
    <property type="term" value="P:pentose-phosphate shunt"/>
    <property type="evidence" value="ECO:0007669"/>
    <property type="project" value="TreeGrafter"/>
</dbReference>
<protein>
    <submittedName>
        <fullName evidence="11">Transketolase</fullName>
    </submittedName>
</protein>
<proteinExistence type="inferred from homology"/>
<dbReference type="Proteomes" id="UP000561066">
    <property type="component" value="Unassembled WGS sequence"/>
</dbReference>
<evidence type="ECO:0000256" key="3">
    <source>
        <dbReference type="ARBA" id="ARBA00007131"/>
    </source>
</evidence>
<dbReference type="Pfam" id="PF02779">
    <property type="entry name" value="Transket_pyr"/>
    <property type="match status" value="1"/>
</dbReference>
<feature type="region of interest" description="Disordered" evidence="9">
    <location>
        <begin position="1"/>
        <end position="31"/>
    </location>
</feature>
<dbReference type="RefSeq" id="WP_182940198.1">
    <property type="nucleotide sequence ID" value="NZ_JABEQH010000001.1"/>
</dbReference>
<reference evidence="11 12" key="1">
    <citation type="submission" date="2020-04" db="EMBL/GenBank/DDBJ databases">
        <title>Description of novel Gluconacetobacter.</title>
        <authorList>
            <person name="Sombolestani A."/>
        </authorList>
    </citation>
    <scope>NUCLEOTIDE SEQUENCE [LARGE SCALE GENOMIC DNA]</scope>
    <source>
        <strain evidence="11 12">LMG 21312</strain>
    </source>
</reference>
<evidence type="ECO:0000256" key="8">
    <source>
        <dbReference type="ARBA" id="ARBA00049473"/>
    </source>
</evidence>
<evidence type="ECO:0000256" key="9">
    <source>
        <dbReference type="SAM" id="MobiDB-lite"/>
    </source>
</evidence>
<dbReference type="InterPro" id="IPR005475">
    <property type="entry name" value="Transketolase-like_Pyr-bd"/>
</dbReference>
<feature type="domain" description="Transketolase-like pyrimidine-binding" evidence="10">
    <location>
        <begin position="366"/>
        <end position="529"/>
    </location>
</feature>
<dbReference type="SMART" id="SM00861">
    <property type="entry name" value="Transket_pyr"/>
    <property type="match status" value="1"/>
</dbReference>
<dbReference type="PANTHER" id="PTHR43522:SF2">
    <property type="entry name" value="TRANSKETOLASE 1-RELATED"/>
    <property type="match status" value="1"/>
</dbReference>
<dbReference type="PANTHER" id="PTHR43522">
    <property type="entry name" value="TRANSKETOLASE"/>
    <property type="match status" value="1"/>
</dbReference>
<comment type="cofactor">
    <cofactor evidence="2">
        <name>thiamine diphosphate</name>
        <dbReference type="ChEBI" id="CHEBI:58937"/>
    </cofactor>
</comment>
<evidence type="ECO:0000256" key="2">
    <source>
        <dbReference type="ARBA" id="ARBA00001964"/>
    </source>
</evidence>
<comment type="caution">
    <text evidence="11">The sequence shown here is derived from an EMBL/GenBank/DDBJ whole genome shotgun (WGS) entry which is preliminary data.</text>
</comment>
<dbReference type="GO" id="GO:0004802">
    <property type="term" value="F:transketolase activity"/>
    <property type="evidence" value="ECO:0007669"/>
    <property type="project" value="UniProtKB-EC"/>
</dbReference>
<evidence type="ECO:0000256" key="5">
    <source>
        <dbReference type="ARBA" id="ARBA00022723"/>
    </source>
</evidence>
<evidence type="ECO:0000313" key="12">
    <source>
        <dbReference type="Proteomes" id="UP000561066"/>
    </source>
</evidence>
<dbReference type="InterPro" id="IPR009014">
    <property type="entry name" value="Transketo_C/PFOR_II"/>
</dbReference>
<feature type="region of interest" description="Disordered" evidence="9">
    <location>
        <begin position="532"/>
        <end position="553"/>
    </location>
</feature>
<organism evidence="11 12">
    <name type="scientific">Gluconacetobacter johannae</name>
    <dbReference type="NCBI Taxonomy" id="112140"/>
    <lineage>
        <taxon>Bacteria</taxon>
        <taxon>Pseudomonadati</taxon>
        <taxon>Pseudomonadota</taxon>
        <taxon>Alphaproteobacteria</taxon>
        <taxon>Acetobacterales</taxon>
        <taxon>Acetobacteraceae</taxon>
        <taxon>Gluconacetobacter</taxon>
    </lineage>
</organism>
<dbReference type="SUPFAM" id="SSF52518">
    <property type="entry name" value="Thiamin diphosphate-binding fold (THDP-binding)"/>
    <property type="match status" value="2"/>
</dbReference>
<dbReference type="GO" id="GO:0005829">
    <property type="term" value="C:cytosol"/>
    <property type="evidence" value="ECO:0007669"/>
    <property type="project" value="TreeGrafter"/>
</dbReference>
<keyword evidence="4" id="KW-0808">Transferase</keyword>
<dbReference type="GO" id="GO:0046872">
    <property type="term" value="F:metal ion binding"/>
    <property type="evidence" value="ECO:0007669"/>
    <property type="project" value="UniProtKB-KW"/>
</dbReference>
<evidence type="ECO:0000259" key="10">
    <source>
        <dbReference type="SMART" id="SM00861"/>
    </source>
</evidence>